<dbReference type="SMART" id="SM00347">
    <property type="entry name" value="HTH_MARR"/>
    <property type="match status" value="1"/>
</dbReference>
<dbReference type="SUPFAM" id="SSF46785">
    <property type="entry name" value="Winged helix' DNA-binding domain"/>
    <property type="match status" value="1"/>
</dbReference>
<feature type="domain" description="HTH marR-type" evidence="1">
    <location>
        <begin position="4"/>
        <end position="146"/>
    </location>
</feature>
<dbReference type="InterPro" id="IPR000835">
    <property type="entry name" value="HTH_MarR-typ"/>
</dbReference>
<dbReference type="PROSITE" id="PS50995">
    <property type="entry name" value="HTH_MARR_2"/>
    <property type="match status" value="1"/>
</dbReference>
<keyword evidence="3" id="KW-1185">Reference proteome</keyword>
<evidence type="ECO:0000313" key="2">
    <source>
        <dbReference type="EMBL" id="MFD1310391.1"/>
    </source>
</evidence>
<proteinExistence type="predicted"/>
<gene>
    <name evidence="2" type="ORF">ACFQ5X_31665</name>
</gene>
<protein>
    <submittedName>
        <fullName evidence="2">MarR family winged helix-turn-helix transcriptional regulator</fullName>
    </submittedName>
</protein>
<dbReference type="Pfam" id="PF12802">
    <property type="entry name" value="MarR_2"/>
    <property type="match status" value="1"/>
</dbReference>
<reference evidence="3" key="1">
    <citation type="journal article" date="2019" name="Int. J. Syst. Evol. Microbiol.">
        <title>The Global Catalogue of Microorganisms (GCM) 10K type strain sequencing project: providing services to taxonomists for standard genome sequencing and annotation.</title>
        <authorList>
            <consortium name="The Broad Institute Genomics Platform"/>
            <consortium name="The Broad Institute Genome Sequencing Center for Infectious Disease"/>
            <person name="Wu L."/>
            <person name="Ma J."/>
        </authorList>
    </citation>
    <scope>NUCLEOTIDE SEQUENCE [LARGE SCALE GENOMIC DNA]</scope>
    <source>
        <strain evidence="3">CGMCC 4.7020</strain>
    </source>
</reference>
<accession>A0ABW3XN85</accession>
<comment type="caution">
    <text evidence="2">The sequence shown here is derived from an EMBL/GenBank/DDBJ whole genome shotgun (WGS) entry which is preliminary data.</text>
</comment>
<dbReference type="InterPro" id="IPR039422">
    <property type="entry name" value="MarR/SlyA-like"/>
</dbReference>
<name>A0ABW3XN85_9ACTN</name>
<dbReference type="InterPro" id="IPR036390">
    <property type="entry name" value="WH_DNA-bd_sf"/>
</dbReference>
<dbReference type="Proteomes" id="UP001597058">
    <property type="component" value="Unassembled WGS sequence"/>
</dbReference>
<evidence type="ECO:0000313" key="3">
    <source>
        <dbReference type="Proteomes" id="UP001597058"/>
    </source>
</evidence>
<dbReference type="RefSeq" id="WP_381329624.1">
    <property type="nucleotide sequence ID" value="NZ_JBHTMM010000052.1"/>
</dbReference>
<dbReference type="EMBL" id="JBHTMM010000052">
    <property type="protein sequence ID" value="MFD1310391.1"/>
    <property type="molecule type" value="Genomic_DNA"/>
</dbReference>
<dbReference type="PANTHER" id="PTHR33164:SF99">
    <property type="entry name" value="MARR FAMILY REGULATORY PROTEIN"/>
    <property type="match status" value="1"/>
</dbReference>
<dbReference type="PANTHER" id="PTHR33164">
    <property type="entry name" value="TRANSCRIPTIONAL REGULATOR, MARR FAMILY"/>
    <property type="match status" value="1"/>
</dbReference>
<evidence type="ECO:0000259" key="1">
    <source>
        <dbReference type="PROSITE" id="PS50995"/>
    </source>
</evidence>
<dbReference type="Gene3D" id="1.10.10.10">
    <property type="entry name" value="Winged helix-like DNA-binding domain superfamily/Winged helix DNA-binding domain"/>
    <property type="match status" value="1"/>
</dbReference>
<sequence>MSDDATLITQWNRLSRVHRRIEAQMERRLHQHLGLGVSEFYALRSLREGVRAGTGLLYLNDLANGIGLSQSATSRLVTRLRDRGLITTHTSPHDRRSVEIELTALAHDVLQLGSPLLQQAVEEVVRQLGADNSHEDLLRYLRGSRDDPTAQPDDRQVPAH</sequence>
<organism evidence="2 3">
    <name type="scientific">Streptomyces kaempferi</name>
    <dbReference type="NCBI Taxonomy" id="333725"/>
    <lineage>
        <taxon>Bacteria</taxon>
        <taxon>Bacillati</taxon>
        <taxon>Actinomycetota</taxon>
        <taxon>Actinomycetes</taxon>
        <taxon>Kitasatosporales</taxon>
        <taxon>Streptomycetaceae</taxon>
        <taxon>Streptomyces</taxon>
    </lineage>
</organism>
<dbReference type="InterPro" id="IPR036388">
    <property type="entry name" value="WH-like_DNA-bd_sf"/>
</dbReference>